<evidence type="ECO:0000313" key="8">
    <source>
        <dbReference type="EMBL" id="MCK8494779.1"/>
    </source>
</evidence>
<dbReference type="PANTHER" id="PTHR33452:SF1">
    <property type="entry name" value="INNER MEMBRANE PROTEIN YPHA-RELATED"/>
    <property type="match status" value="1"/>
</dbReference>
<reference evidence="8 9" key="1">
    <citation type="submission" date="2022-04" db="EMBL/GenBank/DDBJ databases">
        <title>Spirosoma sp. strain RP8 genome sequencing and assembly.</title>
        <authorList>
            <person name="Jung Y."/>
        </authorList>
    </citation>
    <scope>NUCLEOTIDE SEQUENCE [LARGE SCALE GENOMIC DNA]</scope>
    <source>
        <strain evidence="8 9">RP8</strain>
    </source>
</reference>
<comment type="similarity">
    <text evidence="2">Belongs to the DoxX family.</text>
</comment>
<keyword evidence="9" id="KW-1185">Reference proteome</keyword>
<gene>
    <name evidence="8" type="ORF">M0L20_23120</name>
</gene>
<keyword evidence="3" id="KW-1003">Cell membrane</keyword>
<dbReference type="Proteomes" id="UP001202180">
    <property type="component" value="Unassembled WGS sequence"/>
</dbReference>
<evidence type="ECO:0000256" key="3">
    <source>
        <dbReference type="ARBA" id="ARBA00022475"/>
    </source>
</evidence>
<dbReference type="Pfam" id="PF07681">
    <property type="entry name" value="DoxX"/>
    <property type="match status" value="1"/>
</dbReference>
<name>A0ABT0HRH2_9BACT</name>
<dbReference type="EMBL" id="JALPRF010000004">
    <property type="protein sequence ID" value="MCK8494779.1"/>
    <property type="molecule type" value="Genomic_DNA"/>
</dbReference>
<dbReference type="InterPro" id="IPR051907">
    <property type="entry name" value="DoxX-like_oxidoreductase"/>
</dbReference>
<feature type="transmembrane region" description="Helical" evidence="7">
    <location>
        <begin position="110"/>
        <end position="129"/>
    </location>
</feature>
<evidence type="ECO:0000256" key="1">
    <source>
        <dbReference type="ARBA" id="ARBA00004651"/>
    </source>
</evidence>
<sequence>MKQFLKPGYTLWTMNSACLWLRLGLGVAMIPHGYEKLMHFNEQQADFLNLFGLGSTISLALAIGAEFFCSMLLMLGLLTRLILIPLIITALVIVFMAHGGDIVGDGSAGFLLLVGYITSLLLGAGDYSLDAYIFKP</sequence>
<evidence type="ECO:0000256" key="4">
    <source>
        <dbReference type="ARBA" id="ARBA00022692"/>
    </source>
</evidence>
<feature type="transmembrane region" description="Helical" evidence="7">
    <location>
        <begin position="12"/>
        <end position="30"/>
    </location>
</feature>
<evidence type="ECO:0000256" key="7">
    <source>
        <dbReference type="SAM" id="Phobius"/>
    </source>
</evidence>
<organism evidence="8 9">
    <name type="scientific">Spirosoma liriopis</name>
    <dbReference type="NCBI Taxonomy" id="2937440"/>
    <lineage>
        <taxon>Bacteria</taxon>
        <taxon>Pseudomonadati</taxon>
        <taxon>Bacteroidota</taxon>
        <taxon>Cytophagia</taxon>
        <taxon>Cytophagales</taxon>
        <taxon>Cytophagaceae</taxon>
        <taxon>Spirosoma</taxon>
    </lineage>
</organism>
<accession>A0ABT0HRH2</accession>
<evidence type="ECO:0000256" key="6">
    <source>
        <dbReference type="ARBA" id="ARBA00023136"/>
    </source>
</evidence>
<comment type="subcellular location">
    <subcellularLocation>
        <location evidence="1">Cell membrane</location>
        <topology evidence="1">Multi-pass membrane protein</topology>
    </subcellularLocation>
</comment>
<keyword evidence="6 7" id="KW-0472">Membrane</keyword>
<protein>
    <submittedName>
        <fullName evidence="8">DoxX family protein</fullName>
    </submittedName>
</protein>
<proteinExistence type="inferred from homology"/>
<evidence type="ECO:0000256" key="5">
    <source>
        <dbReference type="ARBA" id="ARBA00022989"/>
    </source>
</evidence>
<feature type="transmembrane region" description="Helical" evidence="7">
    <location>
        <begin position="50"/>
        <end position="74"/>
    </location>
</feature>
<dbReference type="PANTHER" id="PTHR33452">
    <property type="entry name" value="OXIDOREDUCTASE CATD-RELATED"/>
    <property type="match status" value="1"/>
</dbReference>
<keyword evidence="5 7" id="KW-1133">Transmembrane helix</keyword>
<dbReference type="InterPro" id="IPR032808">
    <property type="entry name" value="DoxX"/>
</dbReference>
<feature type="transmembrane region" description="Helical" evidence="7">
    <location>
        <begin position="81"/>
        <end position="98"/>
    </location>
</feature>
<evidence type="ECO:0000256" key="2">
    <source>
        <dbReference type="ARBA" id="ARBA00006679"/>
    </source>
</evidence>
<evidence type="ECO:0000313" key="9">
    <source>
        <dbReference type="Proteomes" id="UP001202180"/>
    </source>
</evidence>
<dbReference type="RefSeq" id="WP_248479362.1">
    <property type="nucleotide sequence ID" value="NZ_JALPRF010000004.1"/>
</dbReference>
<comment type="caution">
    <text evidence="8">The sequence shown here is derived from an EMBL/GenBank/DDBJ whole genome shotgun (WGS) entry which is preliminary data.</text>
</comment>
<keyword evidence="4 7" id="KW-0812">Transmembrane</keyword>